<name>A0A0G3EWK0_9BURK</name>
<feature type="transmembrane region" description="Helical" evidence="1">
    <location>
        <begin position="98"/>
        <end position="126"/>
    </location>
</feature>
<keyword evidence="1" id="KW-0812">Transmembrane</keyword>
<evidence type="ECO:0000313" key="3">
    <source>
        <dbReference type="Proteomes" id="UP000036700"/>
    </source>
</evidence>
<proteinExistence type="predicted"/>
<reference evidence="3" key="1">
    <citation type="submission" date="2015-06" db="EMBL/GenBank/DDBJ databases">
        <authorList>
            <person name="Lim Y.L."/>
            <person name="Ee R."/>
            <person name="Yong D."/>
            <person name="How K.Y."/>
            <person name="Yin W.F."/>
            <person name="Chan K.G."/>
        </authorList>
    </citation>
    <scope>NUCLEOTIDE SEQUENCE [LARGE SCALE GENOMIC DNA]</scope>
    <source>
        <strain evidence="3">DSM 25325</strain>
    </source>
</reference>
<protein>
    <recommendedName>
        <fullName evidence="4">YggT family protein</fullName>
    </recommendedName>
</protein>
<evidence type="ECO:0000256" key="1">
    <source>
        <dbReference type="SAM" id="Phobius"/>
    </source>
</evidence>
<dbReference type="RefSeq" id="WP_047215691.1">
    <property type="nucleotide sequence ID" value="NZ_CP011568.3"/>
</dbReference>
<feature type="transmembrane region" description="Helical" evidence="1">
    <location>
        <begin position="7"/>
        <end position="27"/>
    </location>
</feature>
<dbReference type="PATRIC" id="fig|445709.3.peg.3759"/>
<dbReference type="AlphaFoldDB" id="A0A0G3EWK0"/>
<dbReference type="OrthoDB" id="9806665at2"/>
<dbReference type="STRING" id="445709.ABW99_17805"/>
<dbReference type="EMBL" id="CP011568">
    <property type="protein sequence ID" value="AKJ69782.1"/>
    <property type="molecule type" value="Genomic_DNA"/>
</dbReference>
<dbReference type="InterPro" id="IPR003425">
    <property type="entry name" value="CCB3/YggT"/>
</dbReference>
<evidence type="ECO:0000313" key="2">
    <source>
        <dbReference type="EMBL" id="AKJ69782.1"/>
    </source>
</evidence>
<accession>A0A0G3EWK0</accession>
<feature type="transmembrane region" description="Helical" evidence="1">
    <location>
        <begin position="162"/>
        <end position="183"/>
    </location>
</feature>
<evidence type="ECO:0008006" key="4">
    <source>
        <dbReference type="Google" id="ProtNLM"/>
    </source>
</evidence>
<keyword evidence="1" id="KW-1133">Transmembrane helix</keyword>
<dbReference type="KEGG" id="ptx:ABW99_17805"/>
<dbReference type="GO" id="GO:0016020">
    <property type="term" value="C:membrane"/>
    <property type="evidence" value="ECO:0007669"/>
    <property type="project" value="InterPro"/>
</dbReference>
<gene>
    <name evidence="2" type="ORF">ABW99_17805</name>
</gene>
<sequence length="185" mass="20503">MFGEIARFLIDTIFTLFGAVLLLRAWMQVIRMPPGNPISRGVFQVTDWLVLPLRRILPGYRGIDWASLVAAYLTALVFLVLMVAAVGGQPALLFPLGLLIALLTLVKWALNLLMWLTLLMAVMSWVNPHSPAMPVLDYLTTPFLRPIRRVLPPIGGADLSPLALFLIIQVLLMLLARGGFLLFGM</sequence>
<keyword evidence="1" id="KW-0472">Membrane</keyword>
<dbReference type="Proteomes" id="UP000036700">
    <property type="component" value="Chromosome"/>
</dbReference>
<feature type="transmembrane region" description="Helical" evidence="1">
    <location>
        <begin position="65"/>
        <end position="86"/>
    </location>
</feature>
<keyword evidence="3" id="KW-1185">Reference proteome</keyword>
<dbReference type="Pfam" id="PF02325">
    <property type="entry name" value="CCB3_YggT"/>
    <property type="match status" value="2"/>
</dbReference>
<organism evidence="2 3">
    <name type="scientific">Pandoraea thiooxydans</name>
    <dbReference type="NCBI Taxonomy" id="445709"/>
    <lineage>
        <taxon>Bacteria</taxon>
        <taxon>Pseudomonadati</taxon>
        <taxon>Pseudomonadota</taxon>
        <taxon>Betaproteobacteria</taxon>
        <taxon>Burkholderiales</taxon>
        <taxon>Burkholderiaceae</taxon>
        <taxon>Pandoraea</taxon>
    </lineage>
</organism>